<evidence type="ECO:0000313" key="2">
    <source>
        <dbReference type="EMBL" id="NNV55032.1"/>
    </source>
</evidence>
<organism evidence="2 3">
    <name type="scientific">Limnovirga soli</name>
    <dbReference type="NCBI Taxonomy" id="2656915"/>
    <lineage>
        <taxon>Bacteria</taxon>
        <taxon>Pseudomonadati</taxon>
        <taxon>Bacteroidota</taxon>
        <taxon>Chitinophagia</taxon>
        <taxon>Chitinophagales</taxon>
        <taxon>Chitinophagaceae</taxon>
        <taxon>Limnovirga</taxon>
    </lineage>
</organism>
<protein>
    <submittedName>
        <fullName evidence="2">Uncharacterized protein</fullName>
    </submittedName>
</protein>
<dbReference type="AlphaFoldDB" id="A0A8J8FCM9"/>
<keyword evidence="1" id="KW-0472">Membrane</keyword>
<keyword evidence="3" id="KW-1185">Reference proteome</keyword>
<sequence>MINWQTILTSTLLSGTLVSVILYLFKKTFEKGVETKFKEIENRQRINLEEDKRRQGKLFDDQYELYKTLLELVYKLRNSARENMYQINKRDFKFQYLKPFLQKQHEYQKSLETLLYQNKAILSESFFGELHDLKRCVNSISLNFRLFAKLKNSEEGEIDEIKSLISKDYNKLEQHYLIMTGVIQSAIGSNEK</sequence>
<feature type="transmembrane region" description="Helical" evidence="1">
    <location>
        <begin position="6"/>
        <end position="25"/>
    </location>
</feature>
<evidence type="ECO:0000313" key="3">
    <source>
        <dbReference type="Proteomes" id="UP000598971"/>
    </source>
</evidence>
<gene>
    <name evidence="2" type="ORF">GD597_06150</name>
</gene>
<dbReference type="Proteomes" id="UP000598971">
    <property type="component" value="Unassembled WGS sequence"/>
</dbReference>
<keyword evidence="1" id="KW-0812">Transmembrane</keyword>
<dbReference type="RefSeq" id="WP_171606962.1">
    <property type="nucleotide sequence ID" value="NZ_WHPF01000004.1"/>
</dbReference>
<keyword evidence="1" id="KW-1133">Transmembrane helix</keyword>
<evidence type="ECO:0000256" key="1">
    <source>
        <dbReference type="SAM" id="Phobius"/>
    </source>
</evidence>
<accession>A0A8J8FCM9</accession>
<reference evidence="2" key="1">
    <citation type="submission" date="2019-10" db="EMBL/GenBank/DDBJ databases">
        <title>Draft genome sequence of Panacibacter sp. KCS-6.</title>
        <authorList>
            <person name="Yim K.J."/>
        </authorList>
    </citation>
    <scope>NUCLEOTIDE SEQUENCE</scope>
    <source>
        <strain evidence="2">KCS-6</strain>
    </source>
</reference>
<dbReference type="EMBL" id="WHPF01000004">
    <property type="protein sequence ID" value="NNV55032.1"/>
    <property type="molecule type" value="Genomic_DNA"/>
</dbReference>
<name>A0A8J8FCM9_9BACT</name>
<proteinExistence type="predicted"/>
<comment type="caution">
    <text evidence="2">The sequence shown here is derived from an EMBL/GenBank/DDBJ whole genome shotgun (WGS) entry which is preliminary data.</text>
</comment>